<dbReference type="PANTHER" id="PTHR13780:SF101">
    <property type="entry name" value="SNF1-RELATED PROTEIN KINASE REGULATORY SUBUNIT GAMMA-LIKE PV42A"/>
    <property type="match status" value="1"/>
</dbReference>
<keyword evidence="1" id="KW-0677">Repeat</keyword>
<evidence type="ECO:0000256" key="1">
    <source>
        <dbReference type="ARBA" id="ARBA00022737"/>
    </source>
</evidence>
<dbReference type="InterPro" id="IPR050511">
    <property type="entry name" value="AMPK_gamma/SDS23_families"/>
</dbReference>
<proteinExistence type="predicted"/>
<dbReference type="GO" id="GO:0005634">
    <property type="term" value="C:nucleus"/>
    <property type="evidence" value="ECO:0007669"/>
    <property type="project" value="TreeGrafter"/>
</dbReference>
<dbReference type="Gene3D" id="3.10.580.10">
    <property type="entry name" value="CBS-domain"/>
    <property type="match status" value="1"/>
</dbReference>
<comment type="caution">
    <text evidence="3">The sequence shown here is derived from an EMBL/GenBank/DDBJ whole genome shotgun (WGS) entry which is preliminary data.</text>
</comment>
<dbReference type="InterPro" id="IPR046342">
    <property type="entry name" value="CBS_dom_sf"/>
</dbReference>
<dbReference type="GO" id="GO:0005737">
    <property type="term" value="C:cytoplasm"/>
    <property type="evidence" value="ECO:0007669"/>
    <property type="project" value="TreeGrafter"/>
</dbReference>
<organism evidence="3 4">
    <name type="scientific">Cuscuta epithymum</name>
    <dbReference type="NCBI Taxonomy" id="186058"/>
    <lineage>
        <taxon>Eukaryota</taxon>
        <taxon>Viridiplantae</taxon>
        <taxon>Streptophyta</taxon>
        <taxon>Embryophyta</taxon>
        <taxon>Tracheophyta</taxon>
        <taxon>Spermatophyta</taxon>
        <taxon>Magnoliopsida</taxon>
        <taxon>eudicotyledons</taxon>
        <taxon>Gunneridae</taxon>
        <taxon>Pentapetalae</taxon>
        <taxon>asterids</taxon>
        <taxon>lamiids</taxon>
        <taxon>Solanales</taxon>
        <taxon>Convolvulaceae</taxon>
        <taxon>Cuscuteae</taxon>
        <taxon>Cuscuta</taxon>
        <taxon>Cuscuta subgen. Cuscuta</taxon>
    </lineage>
</organism>
<evidence type="ECO:0000313" key="4">
    <source>
        <dbReference type="Proteomes" id="UP001152523"/>
    </source>
</evidence>
<evidence type="ECO:0000256" key="2">
    <source>
        <dbReference type="ARBA" id="ARBA00023122"/>
    </source>
</evidence>
<reference evidence="3" key="1">
    <citation type="submission" date="2022-07" db="EMBL/GenBank/DDBJ databases">
        <authorList>
            <person name="Macas J."/>
            <person name="Novak P."/>
            <person name="Neumann P."/>
        </authorList>
    </citation>
    <scope>NUCLEOTIDE SEQUENCE</scope>
</reference>
<dbReference type="SUPFAM" id="SSF54631">
    <property type="entry name" value="CBS-domain pair"/>
    <property type="match status" value="1"/>
</dbReference>
<evidence type="ECO:0000313" key="3">
    <source>
        <dbReference type="EMBL" id="CAH9084857.1"/>
    </source>
</evidence>
<keyword evidence="4" id="KW-1185">Reference proteome</keyword>
<sequence length="280" mass="30322">MQSTGESCEGAADSKRQLLLIEKKVADLIMPHDKRRRLVEVPYTATLADTMNTLLAHRVAAVPVAAPPGQWIGAGGTMILEHDKSTGAARKHYIGMVTMLDVLAHIAGGEEDLDLKMAAQVSSIIGHCLESLSLWTLNPAMSLVDCMEVFSKGIHRAMVPLESLQQSERLAGVELVESASSYGMVTQMDVLKFLREYNGQHPEGELKHIMSCRIKVEDAAAVFGISDESTVMNAIKCMKAASLTALPILHSSIAIQEHHSQLFNVRSISSSLPIILCPVA</sequence>
<dbReference type="EMBL" id="CAMAPF010000048">
    <property type="protein sequence ID" value="CAH9084857.1"/>
    <property type="molecule type" value="Genomic_DNA"/>
</dbReference>
<gene>
    <name evidence="3" type="ORF">CEPIT_LOCUS9088</name>
</gene>
<dbReference type="Proteomes" id="UP001152523">
    <property type="component" value="Unassembled WGS sequence"/>
</dbReference>
<protein>
    <recommendedName>
        <fullName evidence="5">SNF1-related protein kinase regulatory subunit gamma-like PV42a</fullName>
    </recommendedName>
</protein>
<keyword evidence="2" id="KW-0129">CBS domain</keyword>
<accession>A0AAV0CZ68</accession>
<dbReference type="AlphaFoldDB" id="A0AAV0CZ68"/>
<evidence type="ECO:0008006" key="5">
    <source>
        <dbReference type="Google" id="ProtNLM"/>
    </source>
</evidence>
<name>A0AAV0CZ68_9ASTE</name>
<dbReference type="PANTHER" id="PTHR13780">
    <property type="entry name" value="AMP-ACTIVATED PROTEIN KINASE, GAMMA REGULATORY SUBUNIT"/>
    <property type="match status" value="1"/>
</dbReference>